<dbReference type="Gene3D" id="3.50.50.60">
    <property type="entry name" value="FAD/NAD(P)-binding domain"/>
    <property type="match status" value="3"/>
</dbReference>
<dbReference type="OrthoDB" id="20799at2759"/>
<evidence type="ECO:0000313" key="3">
    <source>
        <dbReference type="EMBL" id="KOO32332.1"/>
    </source>
</evidence>
<feature type="domain" description="[F-actin]-monooxygenase MICAL1-3-like Rossman" evidence="2">
    <location>
        <begin position="564"/>
        <end position="629"/>
    </location>
</feature>
<dbReference type="SUPFAM" id="SSF51905">
    <property type="entry name" value="FAD/NAD(P)-binding domain"/>
    <property type="match status" value="1"/>
</dbReference>
<feature type="region of interest" description="Disordered" evidence="1">
    <location>
        <begin position="35"/>
        <end position="69"/>
    </location>
</feature>
<accession>A0A0M0K159</accession>
<sequence>MRTKCYSKSAADWAAARAQTPTPEMKLVIETVPAASPHTPPAAAAKPLPHHPSIVATRAPPVSSPAAGSVWNAPPVSSPAAGSVSSPAAGSVSSPAAGSVWNEFLEASEMQPAMAAIAALRAHFEISDRIRGLEVIEALITRAETTMPARVKEMMLARGLSAYAAQCALYGMSVTVIELRLTFSRVNILTLWPQTADDLMGLGAKLFYPKFTNHGDLLHMGTREIQLALFKTGLLLGIRFLNGAELVAVQAPTRNIGSKTHWLAWARDKTAGQQHIRAAATPPAPPIPSMDRSIHSSLSILGTSADVVEAAGQQLSARDGARASPGTSAEQLAPLPSKLKLPQQAPTASSHSKLKIPQLFQDSQPLVTPVDPRTAALARAATGALSRADQRSRQPAAKPPSMGSCASSHIATSGCGGSGRAHGVASGNALDSTLDPRLKAALDSTLDPRLKAALDFKEDKTATYTRGALQGVCNTMAMAEVMRGFVLPGASHPPDDVRRLHFDALVIAEGEWSTTCSLLGITKAVDKFATAIGLIVNMHLDTSSPSSLRSFVATGVAPQLVQLAQAGLECENLEYLKGETHYIAATMRKKTLLTEGVLKADAVGPALLHASNVDIEQLLRLGRNLATFVGIPDSAPFADFHPVKLFDFSSRARCIAPFRVLGVDPTNQPCCLDLEVCACLREAQSRYLAHEVAQQEAVVRSCEAKRNEAAQAIETAAAAVAAAKEALRAATSTHEKKARVQKLAEGEAVLTRAQQALPPLEAQTVSARAKLEVSARAKLEVHVEADAAWRQRCSAARGAKSLCPVFPIGDALLEPFWPQGLGSNRGFHSALDAAWSMYEMQCHGVVEQALIERAFAYDVMLHTAFAKGSRGWYQPSMIKGTMLTYEDSASKRSHKGRAAVPPRYLTLIGASLAVLGATPSDRK</sequence>
<evidence type="ECO:0000256" key="1">
    <source>
        <dbReference type="SAM" id="MobiDB-lite"/>
    </source>
</evidence>
<dbReference type="AlphaFoldDB" id="A0A0M0K159"/>
<dbReference type="Pfam" id="PF25413">
    <property type="entry name" value="Rossman_Mical"/>
    <property type="match status" value="1"/>
</dbReference>
<protein>
    <submittedName>
        <fullName evidence="3">Protein mical-2</fullName>
    </submittedName>
</protein>
<feature type="region of interest" description="Disordered" evidence="1">
    <location>
        <begin position="274"/>
        <end position="293"/>
    </location>
</feature>
<dbReference type="InterPro" id="IPR057494">
    <property type="entry name" value="Rossman_Mical"/>
</dbReference>
<proteinExistence type="predicted"/>
<dbReference type="Proteomes" id="UP000037460">
    <property type="component" value="Unassembled WGS sequence"/>
</dbReference>
<feature type="compositionally biased region" description="Low complexity" evidence="1">
    <location>
        <begin position="35"/>
        <end position="47"/>
    </location>
</feature>
<feature type="region of interest" description="Disordered" evidence="1">
    <location>
        <begin position="379"/>
        <end position="424"/>
    </location>
</feature>
<reference evidence="4" key="1">
    <citation type="journal article" date="2015" name="PLoS Genet.">
        <title>Genome Sequence and Transcriptome Analyses of Chrysochromulina tobin: Metabolic Tools for Enhanced Algal Fitness in the Prominent Order Prymnesiales (Haptophyceae).</title>
        <authorList>
            <person name="Hovde B.T."/>
            <person name="Deodato C.R."/>
            <person name="Hunsperger H.M."/>
            <person name="Ryken S.A."/>
            <person name="Yost W."/>
            <person name="Jha R.K."/>
            <person name="Patterson J."/>
            <person name="Monnat R.J. Jr."/>
            <person name="Barlow S.B."/>
            <person name="Starkenburg S.R."/>
            <person name="Cattolico R.A."/>
        </authorList>
    </citation>
    <scope>NUCLEOTIDE SEQUENCE</scope>
    <source>
        <strain evidence="4">CCMP291</strain>
    </source>
</reference>
<evidence type="ECO:0000313" key="4">
    <source>
        <dbReference type="Proteomes" id="UP000037460"/>
    </source>
</evidence>
<organism evidence="3 4">
    <name type="scientific">Chrysochromulina tobinii</name>
    <dbReference type="NCBI Taxonomy" id="1460289"/>
    <lineage>
        <taxon>Eukaryota</taxon>
        <taxon>Haptista</taxon>
        <taxon>Haptophyta</taxon>
        <taxon>Prymnesiophyceae</taxon>
        <taxon>Prymnesiales</taxon>
        <taxon>Chrysochromulinaceae</taxon>
        <taxon>Chrysochromulina</taxon>
    </lineage>
</organism>
<evidence type="ECO:0000259" key="2">
    <source>
        <dbReference type="Pfam" id="PF25413"/>
    </source>
</evidence>
<gene>
    <name evidence="3" type="ORF">Ctob_004169</name>
</gene>
<comment type="caution">
    <text evidence="3">The sequence shown here is derived from an EMBL/GenBank/DDBJ whole genome shotgun (WGS) entry which is preliminary data.</text>
</comment>
<dbReference type="EMBL" id="JWZX01001800">
    <property type="protein sequence ID" value="KOO32332.1"/>
    <property type="molecule type" value="Genomic_DNA"/>
</dbReference>
<name>A0A0M0K159_9EUKA</name>
<keyword evidence="4" id="KW-1185">Reference proteome</keyword>
<feature type="region of interest" description="Disordered" evidence="1">
    <location>
        <begin position="311"/>
        <end position="353"/>
    </location>
</feature>
<dbReference type="InterPro" id="IPR036188">
    <property type="entry name" value="FAD/NAD-bd_sf"/>
</dbReference>